<comment type="similarity">
    <text evidence="2">Belongs to the transpeptidase family.</text>
</comment>
<proteinExistence type="inferred from homology"/>
<dbReference type="EC" id="2.4.1.129" evidence="7"/>
<dbReference type="GO" id="GO:0008658">
    <property type="term" value="F:penicillin binding"/>
    <property type="evidence" value="ECO:0007669"/>
    <property type="project" value="InterPro"/>
</dbReference>
<gene>
    <name evidence="7" type="primary">ftsI</name>
    <name evidence="7" type="ordered locus">ANT_23330</name>
</gene>
<dbReference type="Pfam" id="PF03717">
    <property type="entry name" value="PBP_dimer"/>
    <property type="match status" value="1"/>
</dbReference>
<dbReference type="PANTHER" id="PTHR30627:SF1">
    <property type="entry name" value="PEPTIDOGLYCAN D,D-TRANSPEPTIDASE FTSI"/>
    <property type="match status" value="1"/>
</dbReference>
<reference evidence="7 8" key="1">
    <citation type="submission" date="2010-12" db="EMBL/GenBank/DDBJ databases">
        <title>Whole genome sequence of Anaerolinea thermophila UNI-1.</title>
        <authorList>
            <person name="Narita-Yamada S."/>
            <person name="Kishi E."/>
            <person name="Watanabe Y."/>
            <person name="Takasaki K."/>
            <person name="Ankai A."/>
            <person name="Oguchi A."/>
            <person name="Fukui S."/>
            <person name="Takahashi M."/>
            <person name="Yashiro I."/>
            <person name="Hosoyama A."/>
            <person name="Sekiguchi Y."/>
            <person name="Hanada S."/>
            <person name="Fujita N."/>
        </authorList>
    </citation>
    <scope>NUCLEOTIDE SEQUENCE [LARGE SCALE GENOMIC DNA]</scope>
    <source>
        <strain evidence="8">DSM 14523 / JCM 11388 / NBRC 100420 / UNI-1</strain>
    </source>
</reference>
<dbReference type="InParanoid" id="E8MYM3"/>
<keyword evidence="7" id="KW-0131">Cell cycle</keyword>
<dbReference type="STRING" id="926569.ANT_23330"/>
<dbReference type="SUPFAM" id="SSF56519">
    <property type="entry name" value="Penicillin binding protein dimerisation domain"/>
    <property type="match status" value="1"/>
</dbReference>
<dbReference type="EMBL" id="AP012029">
    <property type="protein sequence ID" value="BAJ64359.1"/>
    <property type="molecule type" value="Genomic_DNA"/>
</dbReference>
<protein>
    <submittedName>
        <fullName evidence="7">Cell division protein FtsI</fullName>
        <ecNumber evidence="7">2.4.1.129</ecNumber>
    </submittedName>
</protein>
<comment type="subcellular location">
    <subcellularLocation>
        <location evidence="1">Membrane</location>
    </subcellularLocation>
</comment>
<name>E8MYM3_ANATU</name>
<dbReference type="Gene3D" id="3.40.710.10">
    <property type="entry name" value="DD-peptidase/beta-lactamase superfamily"/>
    <property type="match status" value="1"/>
</dbReference>
<keyword evidence="8" id="KW-1185">Reference proteome</keyword>
<keyword evidence="3 4" id="KW-0472">Membrane</keyword>
<feature type="domain" description="Penicillin-binding protein transpeptidase" evidence="5">
    <location>
        <begin position="267"/>
        <end position="579"/>
    </location>
</feature>
<keyword evidence="4" id="KW-0812">Transmembrane</keyword>
<feature type="transmembrane region" description="Helical" evidence="4">
    <location>
        <begin position="12"/>
        <end position="32"/>
    </location>
</feature>
<evidence type="ECO:0000313" key="8">
    <source>
        <dbReference type="Proteomes" id="UP000008922"/>
    </source>
</evidence>
<sequence>MSQQTSFTRYYLIGGILTAVGLFAFIWMIRILSNPQAPVLLEQGETYRIYEQTLYPVRGNIYDRWGNLLAGNLETYELSADLRYAKDHETIATVLATYLNLNYGEVLKLLQENSIGVTEENPRYVTLARFVPADIKAQVENEAKRLEEENKNRRFRKDEIPPSLKGLDWNLMMKRYYPEGSLASNVLGFYAYPQDNPRGYYGLEEKYNDLLTGTPVKVVRSLDPSLVTEVPDLPPGASLVTTIDRNIQRMVEEKLDLAVENTGSLSGTVIVMDPETGEILAMAVSPRFNPNEYWKLEEIFGKKPNVNRAIDTTYEPGSTFKPITMAAALDAGVVEPSTSFIDTGVYYIKGYAIRNWDRGAWGPQDMTGCLRYSLNVCMAWIADQMGTTRFYEYVNRFGFGHLTGIDLAGEASQPYFTPGDQLWSDVNLGTNSFGQGIAVTPIQMITAINALANHGKIVAPHVVKAIVQNNEKYEISPQVIARPIKAETAETISQMLAESLESESYKNAQVAGYRLAGKTGTAEVYDPIHGGYKDGTTNASFVGWGPVDDPRFIIYVWLEEPRSSPWGSMVAAPLFRDIVQNLVILMDLPPDEVRWQIANNP</sequence>
<dbReference type="Proteomes" id="UP000008922">
    <property type="component" value="Chromosome"/>
</dbReference>
<dbReference type="HOGENOM" id="CLU_009289_6_2_0"/>
<evidence type="ECO:0000256" key="2">
    <source>
        <dbReference type="ARBA" id="ARBA00007171"/>
    </source>
</evidence>
<dbReference type="OrthoDB" id="9804124at2"/>
<dbReference type="GO" id="GO:0016757">
    <property type="term" value="F:glycosyltransferase activity"/>
    <property type="evidence" value="ECO:0007669"/>
    <property type="project" value="UniProtKB-KW"/>
</dbReference>
<dbReference type="eggNOG" id="COG0768">
    <property type="taxonomic scope" value="Bacteria"/>
</dbReference>
<dbReference type="AlphaFoldDB" id="E8MYM3"/>
<dbReference type="FunCoup" id="E8MYM3">
    <property type="interactions" value="289"/>
</dbReference>
<evidence type="ECO:0000259" key="5">
    <source>
        <dbReference type="Pfam" id="PF00905"/>
    </source>
</evidence>
<evidence type="ECO:0000256" key="3">
    <source>
        <dbReference type="ARBA" id="ARBA00023136"/>
    </source>
</evidence>
<dbReference type="Pfam" id="PF00905">
    <property type="entry name" value="Transpeptidase"/>
    <property type="match status" value="1"/>
</dbReference>
<dbReference type="InterPro" id="IPR050515">
    <property type="entry name" value="Beta-lactam/transpept"/>
</dbReference>
<dbReference type="GO" id="GO:0005886">
    <property type="term" value="C:plasma membrane"/>
    <property type="evidence" value="ECO:0007669"/>
    <property type="project" value="TreeGrafter"/>
</dbReference>
<dbReference type="InterPro" id="IPR001460">
    <property type="entry name" value="PCN-bd_Tpept"/>
</dbReference>
<dbReference type="InterPro" id="IPR012338">
    <property type="entry name" value="Beta-lactam/transpept-like"/>
</dbReference>
<dbReference type="KEGG" id="atm:ANT_23330"/>
<dbReference type="GO" id="GO:0051301">
    <property type="term" value="P:cell division"/>
    <property type="evidence" value="ECO:0007669"/>
    <property type="project" value="UniProtKB-KW"/>
</dbReference>
<keyword evidence="7" id="KW-0132">Cell division</keyword>
<dbReference type="Gene3D" id="3.30.450.330">
    <property type="match status" value="1"/>
</dbReference>
<dbReference type="SUPFAM" id="SSF56601">
    <property type="entry name" value="beta-lactamase/transpeptidase-like"/>
    <property type="match status" value="1"/>
</dbReference>
<evidence type="ECO:0000259" key="6">
    <source>
        <dbReference type="Pfam" id="PF03717"/>
    </source>
</evidence>
<evidence type="ECO:0000313" key="7">
    <source>
        <dbReference type="EMBL" id="BAJ64359.1"/>
    </source>
</evidence>
<dbReference type="InterPro" id="IPR005311">
    <property type="entry name" value="PBP_dimer"/>
</dbReference>
<dbReference type="RefSeq" id="WP_013560725.1">
    <property type="nucleotide sequence ID" value="NC_014960.1"/>
</dbReference>
<evidence type="ECO:0000256" key="4">
    <source>
        <dbReference type="SAM" id="Phobius"/>
    </source>
</evidence>
<accession>E8MYM3</accession>
<dbReference type="InterPro" id="IPR036138">
    <property type="entry name" value="PBP_dimer_sf"/>
</dbReference>
<dbReference type="GO" id="GO:0071555">
    <property type="term" value="P:cell wall organization"/>
    <property type="evidence" value="ECO:0007669"/>
    <property type="project" value="TreeGrafter"/>
</dbReference>
<organism evidence="7 8">
    <name type="scientific">Anaerolinea thermophila (strain DSM 14523 / JCM 11388 / NBRC 100420 / UNI-1)</name>
    <dbReference type="NCBI Taxonomy" id="926569"/>
    <lineage>
        <taxon>Bacteria</taxon>
        <taxon>Bacillati</taxon>
        <taxon>Chloroflexota</taxon>
        <taxon>Anaerolineae</taxon>
        <taxon>Anaerolineales</taxon>
        <taxon>Anaerolineaceae</taxon>
        <taxon>Anaerolinea</taxon>
    </lineage>
</organism>
<keyword evidence="4" id="KW-1133">Transmembrane helix</keyword>
<keyword evidence="7" id="KW-0328">Glycosyltransferase</keyword>
<feature type="domain" description="Penicillin-binding protein dimerisation" evidence="6">
    <location>
        <begin position="55"/>
        <end position="215"/>
    </location>
</feature>
<keyword evidence="7" id="KW-0808">Transferase</keyword>
<evidence type="ECO:0000256" key="1">
    <source>
        <dbReference type="ARBA" id="ARBA00004370"/>
    </source>
</evidence>
<dbReference type="PANTHER" id="PTHR30627">
    <property type="entry name" value="PEPTIDOGLYCAN D,D-TRANSPEPTIDASE"/>
    <property type="match status" value="1"/>
</dbReference>
<dbReference type="Gene3D" id="3.90.1310.10">
    <property type="entry name" value="Penicillin-binding protein 2a (Domain 2)"/>
    <property type="match status" value="1"/>
</dbReference>